<organism evidence="8 9">
    <name type="scientific">Acetivibrio saccincola</name>
    <dbReference type="NCBI Taxonomy" id="1677857"/>
    <lineage>
        <taxon>Bacteria</taxon>
        <taxon>Bacillati</taxon>
        <taxon>Bacillota</taxon>
        <taxon>Clostridia</taxon>
        <taxon>Eubacteriales</taxon>
        <taxon>Oscillospiraceae</taxon>
        <taxon>Acetivibrio</taxon>
    </lineage>
</organism>
<keyword evidence="3" id="KW-0378">Hydrolase</keyword>
<feature type="domain" description="Helicase ATP-binding" evidence="6">
    <location>
        <begin position="293"/>
        <end position="466"/>
    </location>
</feature>
<keyword evidence="2" id="KW-0547">Nucleotide-binding</keyword>
<accession>A0A2K9EI04</accession>
<sequence length="1156" mass="136564">MDKIIDMNKLYLCLKDIIENKKEVERVREVIIDLHFYIQRIILNRKEVDNIDRTSMESISMYLLSLLTNVTSEEMKRYTQDFYIEGLNIAGLIFELLADVEFEDFEKKRQYLFYSSVSYSLSDKEASAAVIGRRLKSIIENDKIPSLGIDVKKSWIYICLTLGREFKTIYKDRNQLDLSIKLSKNTIWDFLNRILILNARSFVDGLDNKIIFENMEELKNFLIQLDDIETLFYISLLSEVLHRMHSKSVWSILLREGFTNEYIKVLTKYDSRNVYELWKSQLDALRCNNKGFNYLSENIKRVLISMPTSAGKSFVAELAIVKSLQLSEDKVCIYVTPTRALMSEIEGNLFYRLRKIGYNVTSVLDTDENEYENDLLSQANVLVVTPEKLDLLLRRHKEFIERIKLIIFDEFHKVADNSRGWLLETLITWFMIKQQQYSFKIILMSAIVSNSEEVNVWLENDEFRPIVSEWTPSRRVYGVLIPDTDRTKYIRISDKKRQKITPYRLIYKYLERRRAIEDVITDIIVEYKNSNRRWKKSNNKYDTKYDRCFKFINTLNNGKVLVYFFTKIDLERFIEYAEKYLPLKEDVRINKLKEFLDSRLGSEHPLVNSILYGVAYHHGDLPIEVRKEIEKAYKENLINVLACTTTLSDGVNLPIKNFVLGSFTSYGGEHKLSIADFKNIVGRAGRAYIDTEGNIFLICHPEYYFNNDKISYFRRLLFCESQETNVSSSMIEKFDKIYSIIDQLEEVIEISIQDVEKSLLDFIDRLQVFIFSLYEEHIDYINGYDDLYELLKHSLFAKQADDKVLDKFDKVCIKYYNFVRELDKSIIEKFNRTGLSFRSNRVLLEIVDEISKNESGFDFDLQKIITPEIFKKIIELKEISPKQYFYKVGNKNVNYKVDNYKAFISWISGESFLKIRDSIFYEDNNISNRTQTCVNYINDMFLYKLPWAFSSLYALAKDRLMFADFILKDLPAKIKYGVENLEAVKLCTLGIESRELANTLAAMYENDSSKDPEWTIDKWILEKRFYELEKGIKGIDDISIRQIARVRTKLRKRTSFLKDTGKIRCDVRGLRYYDYFNLYRNKSINKNTQLLLNHEPKNLYDEFAIEVRTNKGEKIGYVPAEYSEEIFEYIQGDHILEVEIIRLAPRTVKIMIKVNN</sequence>
<dbReference type="Pfam" id="PF08797">
    <property type="entry name" value="HIRAN"/>
    <property type="match status" value="1"/>
</dbReference>
<dbReference type="Gene3D" id="3.30.70.2330">
    <property type="match status" value="1"/>
</dbReference>
<dbReference type="SMART" id="SM00910">
    <property type="entry name" value="HIRAN"/>
    <property type="match status" value="1"/>
</dbReference>
<gene>
    <name evidence="8" type="ORF">HVS_00825</name>
</gene>
<dbReference type="Gene3D" id="3.40.50.300">
    <property type="entry name" value="P-loop containing nucleotide triphosphate hydrolases"/>
    <property type="match status" value="2"/>
</dbReference>
<dbReference type="InterPro" id="IPR011545">
    <property type="entry name" value="DEAD/DEAH_box_helicase_dom"/>
</dbReference>
<dbReference type="CDD" id="cd17921">
    <property type="entry name" value="DEXHc_Ski2"/>
    <property type="match status" value="1"/>
</dbReference>
<dbReference type="PANTHER" id="PTHR47961:SF6">
    <property type="entry name" value="DNA-DIRECTED DNA POLYMERASE"/>
    <property type="match status" value="1"/>
</dbReference>
<keyword evidence="1" id="KW-0479">Metal-binding</keyword>
<dbReference type="Pfam" id="PF00271">
    <property type="entry name" value="Helicase_C"/>
    <property type="match status" value="1"/>
</dbReference>
<evidence type="ECO:0000256" key="1">
    <source>
        <dbReference type="ARBA" id="ARBA00022723"/>
    </source>
</evidence>
<dbReference type="SUPFAM" id="SSF52540">
    <property type="entry name" value="P-loop containing nucleoside triphosphate hydrolases"/>
    <property type="match status" value="1"/>
</dbReference>
<dbReference type="RefSeq" id="WP_101298576.1">
    <property type="nucleotide sequence ID" value="NZ_CP025197.1"/>
</dbReference>
<proteinExistence type="predicted"/>
<evidence type="ECO:0000313" key="9">
    <source>
        <dbReference type="Proteomes" id="UP000233534"/>
    </source>
</evidence>
<keyword evidence="4 8" id="KW-0347">Helicase</keyword>
<dbReference type="Pfam" id="PF00270">
    <property type="entry name" value="DEAD"/>
    <property type="match status" value="1"/>
</dbReference>
<feature type="domain" description="Helicase C-terminal" evidence="7">
    <location>
        <begin position="544"/>
        <end position="738"/>
    </location>
</feature>
<dbReference type="PROSITE" id="PS51194">
    <property type="entry name" value="HELICASE_CTER"/>
    <property type="match status" value="1"/>
</dbReference>
<evidence type="ECO:0000256" key="5">
    <source>
        <dbReference type="ARBA" id="ARBA00022840"/>
    </source>
</evidence>
<dbReference type="Proteomes" id="UP000233534">
    <property type="component" value="Chromosome"/>
</dbReference>
<evidence type="ECO:0000259" key="6">
    <source>
        <dbReference type="PROSITE" id="PS51192"/>
    </source>
</evidence>
<evidence type="ECO:0000256" key="3">
    <source>
        <dbReference type="ARBA" id="ARBA00022801"/>
    </source>
</evidence>
<dbReference type="GO" id="GO:0008270">
    <property type="term" value="F:zinc ion binding"/>
    <property type="evidence" value="ECO:0007669"/>
    <property type="project" value="InterPro"/>
</dbReference>
<dbReference type="SMART" id="SM00487">
    <property type="entry name" value="DEXDc"/>
    <property type="match status" value="1"/>
</dbReference>
<dbReference type="InterPro" id="IPR014905">
    <property type="entry name" value="HIRAN"/>
</dbReference>
<dbReference type="InterPro" id="IPR001650">
    <property type="entry name" value="Helicase_C-like"/>
</dbReference>
<dbReference type="PANTHER" id="PTHR47961">
    <property type="entry name" value="DNA POLYMERASE THETA, PUTATIVE (AFU_ORTHOLOGUE AFUA_1G05260)-RELATED"/>
    <property type="match status" value="1"/>
</dbReference>
<evidence type="ECO:0000256" key="2">
    <source>
        <dbReference type="ARBA" id="ARBA00022741"/>
    </source>
</evidence>
<keyword evidence="9" id="KW-1185">Reference proteome</keyword>
<dbReference type="SMART" id="SM00490">
    <property type="entry name" value="HELICc"/>
    <property type="match status" value="1"/>
</dbReference>
<evidence type="ECO:0000313" key="8">
    <source>
        <dbReference type="EMBL" id="AUG56141.1"/>
    </source>
</evidence>
<dbReference type="PROSITE" id="PS51192">
    <property type="entry name" value="HELICASE_ATP_BIND_1"/>
    <property type="match status" value="1"/>
</dbReference>
<evidence type="ECO:0000256" key="4">
    <source>
        <dbReference type="ARBA" id="ARBA00022806"/>
    </source>
</evidence>
<name>A0A2K9EI04_9FIRM</name>
<dbReference type="GO" id="GO:0003676">
    <property type="term" value="F:nucleic acid binding"/>
    <property type="evidence" value="ECO:0007669"/>
    <property type="project" value="InterPro"/>
</dbReference>
<dbReference type="GO" id="GO:0016818">
    <property type="term" value="F:hydrolase activity, acting on acid anhydrides, in phosphorus-containing anhydrides"/>
    <property type="evidence" value="ECO:0007669"/>
    <property type="project" value="InterPro"/>
</dbReference>
<dbReference type="AlphaFoldDB" id="A0A2K9EI04"/>
<dbReference type="GO" id="GO:0005524">
    <property type="term" value="F:ATP binding"/>
    <property type="evidence" value="ECO:0007669"/>
    <property type="project" value="UniProtKB-KW"/>
</dbReference>
<dbReference type="KEGG" id="hsc:HVS_00825"/>
<reference evidence="8 9" key="1">
    <citation type="submission" date="2017-12" db="EMBL/GenBank/DDBJ databases">
        <title>Complete genome sequence of Herbivorax saccincola GGR1, a novel Cellulosome-producing hydrolytic bacterium in a thermophilic biogas plant, established by Illumina and Nanopore MinION sequencing.</title>
        <authorList>
            <person name="Pechtl A."/>
            <person name="Ruckert C."/>
            <person name="Koeck D.E."/>
            <person name="Maus I."/>
            <person name="Winkler A."/>
            <person name="Kalinowski J."/>
            <person name="Puhler A."/>
            <person name="Schwarz W.W."/>
            <person name="Zverlov V.V."/>
            <person name="Schluter A."/>
            <person name="Liebl W."/>
        </authorList>
    </citation>
    <scope>NUCLEOTIDE SEQUENCE [LARGE SCALE GENOMIC DNA]</scope>
    <source>
        <strain evidence="9">SR1</strain>
    </source>
</reference>
<dbReference type="InterPro" id="IPR014001">
    <property type="entry name" value="Helicase_ATP-bd"/>
</dbReference>
<evidence type="ECO:0000259" key="7">
    <source>
        <dbReference type="PROSITE" id="PS51194"/>
    </source>
</evidence>
<dbReference type="GO" id="GO:0004386">
    <property type="term" value="F:helicase activity"/>
    <property type="evidence" value="ECO:0007669"/>
    <property type="project" value="UniProtKB-KW"/>
</dbReference>
<protein>
    <submittedName>
        <fullName evidence="8">Ski2-like helicase</fullName>
    </submittedName>
</protein>
<dbReference type="EMBL" id="CP025197">
    <property type="protein sequence ID" value="AUG56141.1"/>
    <property type="molecule type" value="Genomic_DNA"/>
</dbReference>
<dbReference type="InterPro" id="IPR027417">
    <property type="entry name" value="P-loop_NTPase"/>
</dbReference>
<dbReference type="InterPro" id="IPR050474">
    <property type="entry name" value="Hel308_SKI2-like"/>
</dbReference>
<keyword evidence="5" id="KW-0067">ATP-binding</keyword>